<comment type="similarity">
    <text evidence="1">Belongs to the class-III pyridoxal-phosphate-dependent aminotransferase family.</text>
</comment>
<dbReference type="PIRSF" id="PIRSF000521">
    <property type="entry name" value="Transaminase_4ab_Lys_Orn"/>
    <property type="match status" value="1"/>
</dbReference>
<dbReference type="SUPFAM" id="SSF53383">
    <property type="entry name" value="PLP-dependent transferases"/>
    <property type="match status" value="1"/>
</dbReference>
<dbReference type="InterPro" id="IPR015422">
    <property type="entry name" value="PyrdxlP-dep_Trfase_small"/>
</dbReference>
<dbReference type="PANTHER" id="PTHR45688">
    <property type="match status" value="1"/>
</dbReference>
<dbReference type="InterPro" id="IPR015424">
    <property type="entry name" value="PyrdxlP-dep_Trfase"/>
</dbReference>
<dbReference type="EMBL" id="FAXA01000232">
    <property type="protein sequence ID" value="CUV02341.1"/>
    <property type="molecule type" value="Genomic_DNA"/>
</dbReference>
<dbReference type="GO" id="GO:0030170">
    <property type="term" value="F:pyridoxal phosphate binding"/>
    <property type="evidence" value="ECO:0007669"/>
    <property type="project" value="InterPro"/>
</dbReference>
<dbReference type="InterPro" id="IPR005814">
    <property type="entry name" value="Aminotrans_3"/>
</dbReference>
<dbReference type="GO" id="GO:0005739">
    <property type="term" value="C:mitochondrion"/>
    <property type="evidence" value="ECO:0007669"/>
    <property type="project" value="TreeGrafter"/>
</dbReference>
<organism evidence="3">
    <name type="scientific">hydrothermal vent metagenome</name>
    <dbReference type="NCBI Taxonomy" id="652676"/>
    <lineage>
        <taxon>unclassified sequences</taxon>
        <taxon>metagenomes</taxon>
        <taxon>ecological metagenomes</taxon>
    </lineage>
</organism>
<proteinExistence type="inferred from homology"/>
<accession>A0A160V8M3</accession>
<evidence type="ECO:0000313" key="3">
    <source>
        <dbReference type="EMBL" id="CUV02341.1"/>
    </source>
</evidence>
<protein>
    <submittedName>
        <fullName evidence="3">Pyridoxal phosphate-dependent aminotransferase</fullName>
    </submittedName>
</protein>
<reference evidence="3" key="1">
    <citation type="submission" date="2015-10" db="EMBL/GenBank/DDBJ databases">
        <authorList>
            <person name="Gilbert D.G."/>
        </authorList>
    </citation>
    <scope>NUCLEOTIDE SEQUENCE</scope>
</reference>
<evidence type="ECO:0000256" key="2">
    <source>
        <dbReference type="ARBA" id="ARBA00022898"/>
    </source>
</evidence>
<keyword evidence="2" id="KW-0663">Pyridoxal phosphate</keyword>
<dbReference type="AlphaFoldDB" id="A0A160V8M3"/>
<dbReference type="Gene3D" id="3.90.1150.10">
    <property type="entry name" value="Aspartate Aminotransferase, domain 1"/>
    <property type="match status" value="1"/>
</dbReference>
<evidence type="ECO:0000256" key="1">
    <source>
        <dbReference type="ARBA" id="ARBA00008954"/>
    </source>
</evidence>
<dbReference type="CDD" id="cd00610">
    <property type="entry name" value="OAT_like"/>
    <property type="match status" value="1"/>
</dbReference>
<keyword evidence="3" id="KW-0808">Transferase</keyword>
<dbReference type="Pfam" id="PF00202">
    <property type="entry name" value="Aminotran_3"/>
    <property type="match status" value="1"/>
</dbReference>
<dbReference type="GO" id="GO:0008483">
    <property type="term" value="F:transaminase activity"/>
    <property type="evidence" value="ECO:0007669"/>
    <property type="project" value="UniProtKB-KW"/>
</dbReference>
<keyword evidence="3" id="KW-0032">Aminotransferase</keyword>
<dbReference type="Gene3D" id="3.40.640.10">
    <property type="entry name" value="Type I PLP-dependent aspartate aminotransferase-like (Major domain)"/>
    <property type="match status" value="1"/>
</dbReference>
<name>A0A160V8M3_9ZZZZ</name>
<dbReference type="InterPro" id="IPR015421">
    <property type="entry name" value="PyrdxlP-dep_Trfase_major"/>
</dbReference>
<dbReference type="PANTHER" id="PTHR45688:SF13">
    <property type="entry name" value="ALANINE--GLYOXYLATE AMINOTRANSFERASE 2-LIKE"/>
    <property type="match status" value="1"/>
</dbReference>
<gene>
    <name evidence="3" type="ORF">MGWOODY_Clf2742</name>
</gene>
<sequence>MTSQYTEEELLDMARKFSFRSRMDRNAVSGPVMVWGRGSVVRDVKGKEYLDFNSGQMCAALGHNHPRIVQALQESAETLIHSHMSMFNDREIILASRMAEISPPGMNRSMFLTSGSDSNEAAMAIARRYTGGYEVASPAVSFHGMNDSTRAVTFSGWHEGYGPYAPGNYPIFAPYKYRCTFCRERSACDFSCLDSSFELLDAQAAGQLAAVITEPLFSAGGVIDLPEGWLQELKKKCEHRGALLIVDEAQTGLAKLGTMWAFEQEGVVPDIFTVSKHFGGGIAISAAVTTDEIEEKVSETGLVVGHSHSNDPLPSNAAIASIDIILEEVLVDVAKKIGAYWRAHLEELARRHSIIGDIRGKGLLQGIELVEDRETKEPAYTAGQAIGRICLENGLILSVRRRGSVFRFVPPFTTTEEQMDLAADILDHAFRQVTGSSWPAHEFPV</sequence>